<dbReference type="AlphaFoldDB" id="A0AAV2AMY0"/>
<evidence type="ECO:0008006" key="3">
    <source>
        <dbReference type="Google" id="ProtNLM"/>
    </source>
</evidence>
<feature type="non-terminal residue" evidence="1">
    <location>
        <position position="1"/>
    </location>
</feature>
<accession>A0AAV2AMY0</accession>
<dbReference type="EMBL" id="CAXIEN010000190">
    <property type="protein sequence ID" value="CAL1285358.1"/>
    <property type="molecule type" value="Genomic_DNA"/>
</dbReference>
<dbReference type="Proteomes" id="UP001497382">
    <property type="component" value="Unassembled WGS sequence"/>
</dbReference>
<gene>
    <name evidence="1" type="ORF">LARSCL_LOCUS13659</name>
</gene>
<proteinExistence type="predicted"/>
<reference evidence="1 2" key="1">
    <citation type="submission" date="2024-04" db="EMBL/GenBank/DDBJ databases">
        <authorList>
            <person name="Rising A."/>
            <person name="Reimegard J."/>
            <person name="Sonavane S."/>
            <person name="Akerstrom W."/>
            <person name="Nylinder S."/>
            <person name="Hedman E."/>
            <person name="Kallberg Y."/>
        </authorList>
    </citation>
    <scope>NUCLEOTIDE SEQUENCE [LARGE SCALE GENOMIC DNA]</scope>
</reference>
<sequence length="342" mass="39039">EITETRSNILKFVSKYEVSGKNECKNLNQQLKFPSSRGTAEHCSRILLEQCHLKWNILQQFIEICKLGFVEDAVSGYSALCNYGNLRNSTNLKGKLQYHKKQRIEIVFLIQEHCSLKTTEYIVEGIEQLQTALSNHFAVNGLSDVLFSLVGFGGQNSRGQSVLHVKQKTWLVLQDALKRLKFEGEEDVDIPYVLKAASQIVDRDLPHSNIFILLGTKEALSKNRDSVNEMKQFLKKSGILLYAFFPLPPFLKDENTYECTSQKGEGTPPSESLEGCLPKPVSCTEGSVFCIFKESPDSFFETFTENLLSPTTRNFRTCSKNSNWWKREEVCPRMKFQSFMIL</sequence>
<comment type="caution">
    <text evidence="1">The sequence shown here is derived from an EMBL/GenBank/DDBJ whole genome shotgun (WGS) entry which is preliminary data.</text>
</comment>
<name>A0AAV2AMY0_9ARAC</name>
<evidence type="ECO:0000313" key="1">
    <source>
        <dbReference type="EMBL" id="CAL1285358.1"/>
    </source>
</evidence>
<keyword evidence="2" id="KW-1185">Reference proteome</keyword>
<organism evidence="1 2">
    <name type="scientific">Larinioides sclopetarius</name>
    <dbReference type="NCBI Taxonomy" id="280406"/>
    <lineage>
        <taxon>Eukaryota</taxon>
        <taxon>Metazoa</taxon>
        <taxon>Ecdysozoa</taxon>
        <taxon>Arthropoda</taxon>
        <taxon>Chelicerata</taxon>
        <taxon>Arachnida</taxon>
        <taxon>Araneae</taxon>
        <taxon>Araneomorphae</taxon>
        <taxon>Entelegynae</taxon>
        <taxon>Araneoidea</taxon>
        <taxon>Araneidae</taxon>
        <taxon>Larinioides</taxon>
    </lineage>
</organism>
<protein>
    <recommendedName>
        <fullName evidence="3">VWFA domain-containing protein</fullName>
    </recommendedName>
</protein>
<evidence type="ECO:0000313" key="2">
    <source>
        <dbReference type="Proteomes" id="UP001497382"/>
    </source>
</evidence>